<accession>A0A8H3RHZ1</accession>
<evidence type="ECO:0000256" key="7">
    <source>
        <dbReference type="ARBA" id="ARBA00023180"/>
    </source>
</evidence>
<dbReference type="Proteomes" id="UP000465221">
    <property type="component" value="Unassembled WGS sequence"/>
</dbReference>
<keyword evidence="10" id="KW-0732">Signal</keyword>
<name>A0A8H3RHZ1_9EURO</name>
<keyword evidence="5 9" id="KW-0442">Lipid degradation</keyword>
<feature type="domain" description="PLA2c" evidence="11">
    <location>
        <begin position="45"/>
        <end position="590"/>
    </location>
</feature>
<organism evidence="12 13">
    <name type="scientific">Aspergillus udagawae</name>
    <dbReference type="NCBI Taxonomy" id="91492"/>
    <lineage>
        <taxon>Eukaryota</taxon>
        <taxon>Fungi</taxon>
        <taxon>Dikarya</taxon>
        <taxon>Ascomycota</taxon>
        <taxon>Pezizomycotina</taxon>
        <taxon>Eurotiomycetes</taxon>
        <taxon>Eurotiomycetidae</taxon>
        <taxon>Eurotiales</taxon>
        <taxon>Aspergillaceae</taxon>
        <taxon>Aspergillus</taxon>
        <taxon>Aspergillus subgen. Fumigati</taxon>
    </lineage>
</organism>
<comment type="similarity">
    <text evidence="2 10">Belongs to the lysophospholipase family.</text>
</comment>
<evidence type="ECO:0000259" key="11">
    <source>
        <dbReference type="PROSITE" id="PS51210"/>
    </source>
</evidence>
<dbReference type="GO" id="GO:0046475">
    <property type="term" value="P:glycerophospholipid catabolic process"/>
    <property type="evidence" value="ECO:0007669"/>
    <property type="project" value="TreeGrafter"/>
</dbReference>
<dbReference type="GO" id="GO:0004623">
    <property type="term" value="F:phospholipase A2 activity"/>
    <property type="evidence" value="ECO:0007669"/>
    <property type="project" value="TreeGrafter"/>
</dbReference>
<comment type="catalytic activity">
    <reaction evidence="8 10">
        <text>a 1-acyl-sn-glycero-3-phosphocholine + H2O = sn-glycerol 3-phosphocholine + a fatty acid + H(+)</text>
        <dbReference type="Rhea" id="RHEA:15177"/>
        <dbReference type="ChEBI" id="CHEBI:15377"/>
        <dbReference type="ChEBI" id="CHEBI:15378"/>
        <dbReference type="ChEBI" id="CHEBI:16870"/>
        <dbReference type="ChEBI" id="CHEBI:28868"/>
        <dbReference type="ChEBI" id="CHEBI:58168"/>
        <dbReference type="EC" id="3.1.1.5"/>
    </reaction>
</comment>
<evidence type="ECO:0000256" key="2">
    <source>
        <dbReference type="ARBA" id="ARBA00008780"/>
    </source>
</evidence>
<dbReference type="InterPro" id="IPR002642">
    <property type="entry name" value="LysoPLipase_cat_dom"/>
</dbReference>
<dbReference type="EC" id="3.1.1.5" evidence="3 10"/>
<reference evidence="12 13" key="1">
    <citation type="submission" date="2020-01" db="EMBL/GenBank/DDBJ databases">
        <title>Draft genome sequence of Aspergillus udagawae IFM 46972.</title>
        <authorList>
            <person name="Takahashi H."/>
            <person name="Yaguchi T."/>
        </authorList>
    </citation>
    <scope>NUCLEOTIDE SEQUENCE [LARGE SCALE GENOMIC DNA]</scope>
    <source>
        <strain evidence="12 13">IFM 46972</strain>
    </source>
</reference>
<evidence type="ECO:0000256" key="5">
    <source>
        <dbReference type="ARBA" id="ARBA00022963"/>
    </source>
</evidence>
<dbReference type="SMART" id="SM00022">
    <property type="entry name" value="PLAc"/>
    <property type="match status" value="1"/>
</dbReference>
<dbReference type="EMBL" id="BLKC01000006">
    <property type="protein sequence ID" value="GFF25115.1"/>
    <property type="molecule type" value="Genomic_DNA"/>
</dbReference>
<evidence type="ECO:0000256" key="3">
    <source>
        <dbReference type="ARBA" id="ARBA00013274"/>
    </source>
</evidence>
<gene>
    <name evidence="12" type="ORF">IFM46972_01289</name>
</gene>
<dbReference type="PANTHER" id="PTHR10728">
    <property type="entry name" value="CYTOSOLIC PHOSPHOLIPASE A2"/>
    <property type="match status" value="1"/>
</dbReference>
<proteinExistence type="inferred from homology"/>
<sequence>MKWILWLVSPAVAVHASYAGQPTELNLRALPDAPHGYAPSEVDWSTPVPSVRSAVKLSPSELNWLGLRRQKTFKAMKDFFGHIQIKDFDAVSYLDKISNNASLVPNIGIAISGGGYRALMNGAGALKAFDGRTENATAKGQLGGLLQSATYLAGLSGGGWLLGSVYLNNFTTISSLQTNTLGTPWQFENSIIKGPDDGGPLLTSATRYYEEIVHAVAEKNDAGYPTTITDFWGRALSYQLINAPEGGINYTWSSIAKTDKFRQAEMPLPVLVADGRNPGEHLVGGNATVYEFNPWEFGTFDPTIFGFVPLEYLGTRFEDGILPRGEKCFRGFDNAGYIMGTSSSLFNQFLLNINSTDLADPIKKILSNILSEVDQEAKDISNYTNPFYLYSKSSSPYAQSRYLAVVDGGEDLQNLPLHPLIQPERHVDVIFAVDSSADTNNWPDGTAMVATYERSLNAEINNGTRFPSVPGRNTFLNLGLNNRPTFFGCNSSNITGTQSAAPLIVYIPNSPYIVHSNVSTFDLSYNNTVRDAIILNGYNVATMGNSTRDPDWSTCVGCAVLSRSMERTHTTVPTACNQCFQRYCWNGTTDSRTPAPYEPELSLAEVSLRNAGGVLRASLSRAIRLSQLRSPTIADIDALVSNANCKEVNLRGTIALVIIAGLEVTIRVIQVKRVEFLESLAIETNGKNTALVPDFVGESLAYRNVADSECFLAASAASIDTHRQITLGAIVKLANGLRGDGAIDVDLADHNSVVLDLFHDQVAKQPVLRSRRTPLRRAILTKFCAAVLAVCGRDTVGG</sequence>
<evidence type="ECO:0000256" key="8">
    <source>
        <dbReference type="ARBA" id="ARBA00049531"/>
    </source>
</evidence>
<keyword evidence="7" id="KW-0325">Glycoprotein</keyword>
<comment type="caution">
    <text evidence="12">The sequence shown here is derived from an EMBL/GenBank/DDBJ whole genome shotgun (WGS) entry which is preliminary data.</text>
</comment>
<dbReference type="Gene3D" id="3.40.1090.10">
    <property type="entry name" value="Cytosolic phospholipase A2 catalytic domain"/>
    <property type="match status" value="1"/>
</dbReference>
<evidence type="ECO:0000256" key="6">
    <source>
        <dbReference type="ARBA" id="ARBA00023098"/>
    </source>
</evidence>
<evidence type="ECO:0000313" key="13">
    <source>
        <dbReference type="Proteomes" id="UP000465221"/>
    </source>
</evidence>
<feature type="signal peptide" evidence="10">
    <location>
        <begin position="1"/>
        <end position="19"/>
    </location>
</feature>
<evidence type="ECO:0000256" key="10">
    <source>
        <dbReference type="RuleBase" id="RU362103"/>
    </source>
</evidence>
<dbReference type="GO" id="GO:0005829">
    <property type="term" value="C:cytosol"/>
    <property type="evidence" value="ECO:0007669"/>
    <property type="project" value="TreeGrafter"/>
</dbReference>
<evidence type="ECO:0000256" key="9">
    <source>
        <dbReference type="PROSITE-ProRule" id="PRU00555"/>
    </source>
</evidence>
<dbReference type="FunFam" id="3.40.1090.10:FF:000010">
    <property type="entry name" value="Lysophospholipase"/>
    <property type="match status" value="1"/>
</dbReference>
<dbReference type="GO" id="GO:0005783">
    <property type="term" value="C:endoplasmic reticulum"/>
    <property type="evidence" value="ECO:0007669"/>
    <property type="project" value="TreeGrafter"/>
</dbReference>
<dbReference type="GO" id="GO:0004622">
    <property type="term" value="F:phosphatidylcholine lysophospholipase activity"/>
    <property type="evidence" value="ECO:0007669"/>
    <property type="project" value="UniProtKB-EC"/>
</dbReference>
<dbReference type="InterPro" id="IPR016035">
    <property type="entry name" value="Acyl_Trfase/lysoPLipase"/>
</dbReference>
<dbReference type="AlphaFoldDB" id="A0A8H3RHZ1"/>
<keyword evidence="6 9" id="KW-0443">Lipid metabolism</keyword>
<dbReference type="PANTHER" id="PTHR10728:SF62">
    <property type="entry name" value="LYSOPHOSPHOLIPASE"/>
    <property type="match status" value="1"/>
</dbReference>
<evidence type="ECO:0000256" key="4">
    <source>
        <dbReference type="ARBA" id="ARBA00022801"/>
    </source>
</evidence>
<feature type="chain" id="PRO_5034842420" description="Lysophospholipase" evidence="10">
    <location>
        <begin position="20"/>
        <end position="798"/>
    </location>
</feature>
<dbReference type="Pfam" id="PF01735">
    <property type="entry name" value="PLA2_B"/>
    <property type="match status" value="1"/>
</dbReference>
<dbReference type="PROSITE" id="PS51210">
    <property type="entry name" value="PLA2C"/>
    <property type="match status" value="1"/>
</dbReference>
<comment type="function">
    <text evidence="1">Catalyzes the release of fatty acids from lysophospholipids.</text>
</comment>
<keyword evidence="4 9" id="KW-0378">Hydrolase</keyword>
<dbReference type="SUPFAM" id="SSF52151">
    <property type="entry name" value="FabD/lysophospholipase-like"/>
    <property type="match status" value="1"/>
</dbReference>
<evidence type="ECO:0000256" key="1">
    <source>
        <dbReference type="ARBA" id="ARBA00002169"/>
    </source>
</evidence>
<protein>
    <recommendedName>
        <fullName evidence="3 10">Lysophospholipase</fullName>
        <ecNumber evidence="3 10">3.1.1.5</ecNumber>
    </recommendedName>
</protein>
<evidence type="ECO:0000313" key="12">
    <source>
        <dbReference type="EMBL" id="GFF25115.1"/>
    </source>
</evidence>